<evidence type="ECO:0000313" key="1">
    <source>
        <dbReference type="EMBL" id="EFW12426.1"/>
    </source>
</evidence>
<evidence type="ECO:0000313" key="2">
    <source>
        <dbReference type="Proteomes" id="UP000013568"/>
    </source>
</evidence>
<dbReference type="Proteomes" id="UP000013568">
    <property type="component" value="Unassembled WGS sequence"/>
</dbReference>
<sequence>LRHFRRQSR</sequence>
<feature type="non-terminal residue" evidence="1">
    <location>
        <position position="1"/>
    </location>
</feature>
<dbReference type="EMBL" id="GL636109">
    <property type="protein sequence ID" value="EFW12426.1"/>
    <property type="molecule type" value="Genomic_DNA"/>
</dbReference>
<protein>
    <submittedName>
        <fullName evidence="1">Uncharacterized protein</fullName>
    </submittedName>
</protein>
<organism evidence="1 2">
    <name type="scientific">Serratia symbiotica str. Tucson</name>
    <dbReference type="NCBI Taxonomy" id="914128"/>
    <lineage>
        <taxon>Bacteria</taxon>
        <taxon>Pseudomonadati</taxon>
        <taxon>Pseudomonadota</taxon>
        <taxon>Gammaproteobacteria</taxon>
        <taxon>Enterobacterales</taxon>
        <taxon>Yersiniaceae</taxon>
        <taxon>Serratia</taxon>
        <taxon>Serratia symbiotica</taxon>
    </lineage>
</organism>
<keyword evidence="2" id="KW-1185">Reference proteome</keyword>
<proteinExistence type="predicted"/>
<reference evidence="2" key="1">
    <citation type="journal article" date="2011" name="Genome Biol. Evol.">
        <title>Massive genomic decay in Serratia symbiotica, a recently evolved symbiont of aphids.</title>
        <authorList>
            <person name="Burke G.R."/>
            <person name="Moran N.A."/>
        </authorList>
    </citation>
    <scope>NUCLEOTIDE SEQUENCE [LARGE SCALE GENOMIC DNA]</scope>
    <source>
        <strain evidence="2">Tucson</strain>
    </source>
</reference>
<accession>E9CM32</accession>
<name>E9CM32_9GAMM</name>
<gene>
    <name evidence="1" type="ORF">SSYM_1343</name>
</gene>
<dbReference type="HOGENOM" id="CLU_3438286_0_0_6"/>